<dbReference type="SUPFAM" id="SSF46785">
    <property type="entry name" value="Winged helix' DNA-binding domain"/>
    <property type="match status" value="1"/>
</dbReference>
<evidence type="ECO:0000256" key="3">
    <source>
        <dbReference type="ARBA" id="ARBA00023125"/>
    </source>
</evidence>
<dbReference type="EMBL" id="BK013022">
    <property type="protein sequence ID" value="DAD52850.1"/>
    <property type="molecule type" value="mRNA"/>
</dbReference>
<protein>
    <submittedName>
        <fullName evidence="8">Forkhead box C2</fullName>
    </submittedName>
</protein>
<evidence type="ECO:0000256" key="6">
    <source>
        <dbReference type="PROSITE-ProRule" id="PRU00089"/>
    </source>
</evidence>
<dbReference type="Gene3D" id="1.10.10.10">
    <property type="entry name" value="Winged helix-like DNA-binding domain superfamily/Winged helix DNA-binding domain"/>
    <property type="match status" value="1"/>
</dbReference>
<dbReference type="InterPro" id="IPR001766">
    <property type="entry name" value="Fork_head_dom"/>
</dbReference>
<dbReference type="GO" id="GO:0000978">
    <property type="term" value="F:RNA polymerase II cis-regulatory region sequence-specific DNA binding"/>
    <property type="evidence" value="ECO:0007669"/>
    <property type="project" value="TreeGrafter"/>
</dbReference>
<keyword evidence="5 6" id="KW-0539">Nucleus</keyword>
<dbReference type="InterPro" id="IPR036390">
    <property type="entry name" value="WH_DNA-bd_sf"/>
</dbReference>
<name>A0A822ZZC0_SCHMD</name>
<dbReference type="PANTHER" id="PTHR11829">
    <property type="entry name" value="FORKHEAD BOX PROTEIN"/>
    <property type="match status" value="1"/>
</dbReference>
<dbReference type="AlphaFoldDB" id="A0A822ZZC0"/>
<organism evidence="8">
    <name type="scientific">Schmidtea mediterranea</name>
    <name type="common">Freshwater planarian flatworm</name>
    <dbReference type="NCBI Taxonomy" id="79327"/>
    <lineage>
        <taxon>Eukaryota</taxon>
        <taxon>Metazoa</taxon>
        <taxon>Spiralia</taxon>
        <taxon>Lophotrochozoa</taxon>
        <taxon>Platyhelminthes</taxon>
        <taxon>Rhabditophora</taxon>
        <taxon>Seriata</taxon>
        <taxon>Tricladida</taxon>
        <taxon>Continenticola</taxon>
        <taxon>Geoplanoidea</taxon>
        <taxon>Dugesiidae</taxon>
        <taxon>Schmidtea</taxon>
    </lineage>
</organism>
<feature type="DNA-binding region" description="Fork-head" evidence="6">
    <location>
        <begin position="146"/>
        <end position="240"/>
    </location>
</feature>
<dbReference type="PROSITE" id="PS00658">
    <property type="entry name" value="FORK_HEAD_2"/>
    <property type="match status" value="1"/>
</dbReference>
<dbReference type="SMART" id="SM00339">
    <property type="entry name" value="FH"/>
    <property type="match status" value="1"/>
</dbReference>
<feature type="domain" description="Fork-head" evidence="7">
    <location>
        <begin position="146"/>
        <end position="240"/>
    </location>
</feature>
<gene>
    <name evidence="8" type="primary">foxC2</name>
</gene>
<evidence type="ECO:0000259" key="7">
    <source>
        <dbReference type="PROSITE" id="PS50039"/>
    </source>
</evidence>
<dbReference type="InterPro" id="IPR036388">
    <property type="entry name" value="WH-like_DNA-bd_sf"/>
</dbReference>
<keyword evidence="4" id="KW-0804">Transcription</keyword>
<dbReference type="PANTHER" id="PTHR11829:SF388">
    <property type="entry name" value="FORK HEAD DOMAIN-CONTAINING PROTEIN L1-RELATED"/>
    <property type="match status" value="1"/>
</dbReference>
<dbReference type="GO" id="GO:0009653">
    <property type="term" value="P:anatomical structure morphogenesis"/>
    <property type="evidence" value="ECO:0007669"/>
    <property type="project" value="TreeGrafter"/>
</dbReference>
<keyword evidence="2" id="KW-0805">Transcription regulation</keyword>
<dbReference type="Pfam" id="PF00250">
    <property type="entry name" value="Forkhead"/>
    <property type="match status" value="1"/>
</dbReference>
<proteinExistence type="evidence at transcript level"/>
<dbReference type="GO" id="GO:0030154">
    <property type="term" value="P:cell differentiation"/>
    <property type="evidence" value="ECO:0007669"/>
    <property type="project" value="TreeGrafter"/>
</dbReference>
<dbReference type="PRINTS" id="PR00053">
    <property type="entry name" value="FORKHEAD"/>
</dbReference>
<dbReference type="InterPro" id="IPR018122">
    <property type="entry name" value="TF_fork_head_CS_1"/>
</dbReference>
<accession>A0A822ZZC0</accession>
<evidence type="ECO:0000256" key="4">
    <source>
        <dbReference type="ARBA" id="ARBA00023163"/>
    </source>
</evidence>
<evidence type="ECO:0000256" key="5">
    <source>
        <dbReference type="ARBA" id="ARBA00023242"/>
    </source>
</evidence>
<comment type="subcellular location">
    <subcellularLocation>
        <location evidence="1 6">Nucleus</location>
    </subcellularLocation>
</comment>
<reference evidence="8" key="1">
    <citation type="journal article" name="Sci. Rep.">
        <title>Analysis of Fox genes in Schmidtea mediterranea reveals new families and a conserved role of Smed-foxO in controlling cell death.</title>
        <authorList>
            <person name="Pascual-Carreras E."/>
            <person name="Herrera-Ubeda C."/>
            <person name="Rossello M."/>
            <person name="Coronel-Cordoba P."/>
            <person name="Garcia-Fernandez J."/>
            <person name="Salo E."/>
            <person name="Adell T."/>
        </authorList>
    </citation>
    <scope>NUCLEOTIDE SEQUENCE</scope>
</reference>
<evidence type="ECO:0000256" key="2">
    <source>
        <dbReference type="ARBA" id="ARBA00023015"/>
    </source>
</evidence>
<dbReference type="InterPro" id="IPR050211">
    <property type="entry name" value="FOX_domain-containing"/>
</dbReference>
<dbReference type="InterPro" id="IPR030456">
    <property type="entry name" value="TF_fork_head_CS_2"/>
</dbReference>
<keyword evidence="3 6" id="KW-0238">DNA-binding</keyword>
<evidence type="ECO:0000313" key="8">
    <source>
        <dbReference type="EMBL" id="DAD52850.1"/>
    </source>
</evidence>
<dbReference type="FunFam" id="1.10.10.10:FF:000016">
    <property type="entry name" value="Forkhead box protein I1"/>
    <property type="match status" value="1"/>
</dbReference>
<dbReference type="PROSITE" id="PS50039">
    <property type="entry name" value="FORK_HEAD_3"/>
    <property type="match status" value="1"/>
</dbReference>
<dbReference type="PROSITE" id="PS00657">
    <property type="entry name" value="FORK_HEAD_1"/>
    <property type="match status" value="1"/>
</dbReference>
<dbReference type="OrthoDB" id="5402974at2759"/>
<sequence>MNVDHISVLTAANSAPQIPRHPISDHASLLYYSSAYQFPGCESSSFLWPNSSYNSNSDSWKAAYLNSDPHHLNSYYPSLNSQDVQQDLLFHKSIHSDFYSMSASCYNNYQNQFPIINTDSKYPNSPIDNQNNIKMENKNDNRSLVKPPYSYIALITMAITSQPDHRITLNGIYQFISERFPYYRENKQGWQNSIRHNLSLNECFIKVSRGDQRSGKGSYWTLHPNAYNMFENGSFLRRRRRFKYKDDTISTEATATNSDIIISNSDDLEKVHTSKVENPHSITNDFKGLNFSLKKNSTFGDECQELFDCQSKESYSKFINIKPNVIKEIENFDKQAFDFNPNGLYNQFPYFSNISPQNEYPPSNNHLRPPLPYSMNFMQKPNPYLLSNYLSHPQEIS</sequence>
<dbReference type="GO" id="GO:0005634">
    <property type="term" value="C:nucleus"/>
    <property type="evidence" value="ECO:0007669"/>
    <property type="project" value="UniProtKB-SubCell"/>
</dbReference>
<evidence type="ECO:0000256" key="1">
    <source>
        <dbReference type="ARBA" id="ARBA00004123"/>
    </source>
</evidence>
<dbReference type="GO" id="GO:0000981">
    <property type="term" value="F:DNA-binding transcription factor activity, RNA polymerase II-specific"/>
    <property type="evidence" value="ECO:0007669"/>
    <property type="project" value="TreeGrafter"/>
</dbReference>